<dbReference type="Gene3D" id="3.90.226.10">
    <property type="entry name" value="2-enoyl-CoA Hydratase, Chain A, domain 1"/>
    <property type="match status" value="1"/>
</dbReference>
<dbReference type="GO" id="GO:0008236">
    <property type="term" value="F:serine-type peptidase activity"/>
    <property type="evidence" value="ECO:0007669"/>
    <property type="project" value="UniProtKB-KW"/>
</dbReference>
<dbReference type="InterPro" id="IPR001478">
    <property type="entry name" value="PDZ"/>
</dbReference>
<dbReference type="Pfam" id="PF03572">
    <property type="entry name" value="Peptidase_S41"/>
    <property type="match status" value="1"/>
</dbReference>
<organism evidence="8 9">
    <name type="scientific">Massilia glaciei</name>
    <dbReference type="NCBI Taxonomy" id="1524097"/>
    <lineage>
        <taxon>Bacteria</taxon>
        <taxon>Pseudomonadati</taxon>
        <taxon>Pseudomonadota</taxon>
        <taxon>Betaproteobacteria</taxon>
        <taxon>Burkholderiales</taxon>
        <taxon>Oxalobacteraceae</taxon>
        <taxon>Telluria group</taxon>
        <taxon>Massilia</taxon>
    </lineage>
</organism>
<evidence type="ECO:0000256" key="3">
    <source>
        <dbReference type="ARBA" id="ARBA00022801"/>
    </source>
</evidence>
<dbReference type="Gene3D" id="2.30.42.10">
    <property type="match status" value="1"/>
</dbReference>
<dbReference type="SMART" id="SM00245">
    <property type="entry name" value="TSPc"/>
    <property type="match status" value="1"/>
</dbReference>
<dbReference type="NCBIfam" id="TIGR00225">
    <property type="entry name" value="prc"/>
    <property type="match status" value="1"/>
</dbReference>
<evidence type="ECO:0000313" key="8">
    <source>
        <dbReference type="EMBL" id="PWF48575.1"/>
    </source>
</evidence>
<gene>
    <name evidence="8" type="ORF">C7C56_011130</name>
</gene>
<feature type="domain" description="PDZ" evidence="7">
    <location>
        <begin position="101"/>
        <end position="173"/>
    </location>
</feature>
<comment type="similarity">
    <text evidence="1 5">Belongs to the peptidase S41A family.</text>
</comment>
<dbReference type="PROSITE" id="PS50106">
    <property type="entry name" value="PDZ"/>
    <property type="match status" value="1"/>
</dbReference>
<evidence type="ECO:0000313" key="9">
    <source>
        <dbReference type="Proteomes" id="UP000241421"/>
    </source>
</evidence>
<dbReference type="Proteomes" id="UP000241421">
    <property type="component" value="Unassembled WGS sequence"/>
</dbReference>
<keyword evidence="9" id="KW-1185">Reference proteome</keyword>
<dbReference type="Pfam" id="PF22694">
    <property type="entry name" value="CtpB_N-like"/>
    <property type="match status" value="1"/>
</dbReference>
<dbReference type="OrthoDB" id="9812068at2"/>
<dbReference type="InterPro" id="IPR036034">
    <property type="entry name" value="PDZ_sf"/>
</dbReference>
<dbReference type="EMBL" id="PXWF02000180">
    <property type="protein sequence ID" value="PWF48575.1"/>
    <property type="molecule type" value="Genomic_DNA"/>
</dbReference>
<dbReference type="FunFam" id="2.30.42.10:FF:000063">
    <property type="entry name" value="Peptidase, S41 family"/>
    <property type="match status" value="1"/>
</dbReference>
<dbReference type="SMART" id="SM00228">
    <property type="entry name" value="PDZ"/>
    <property type="match status" value="1"/>
</dbReference>
<evidence type="ECO:0000256" key="6">
    <source>
        <dbReference type="SAM" id="SignalP"/>
    </source>
</evidence>
<keyword evidence="6" id="KW-0732">Signal</keyword>
<sequence>MKTKIKSIALVGFGMFAGAAASLQFPARAQAPMPAPAPVAVAASAPAPLPLDELRQLAEVYKLIKSDYVEPVEGRRLMAKAIGGMVASLDPHSSYLDPRALADMQNNIDGHFVGVGIEVVLEDGLVRVLAPIEESPAFRAGIAPGDLVTRIDGTPLRDMPLEQVHRLMRGAPGSKVTLTIARKGEDLPWVVPLERQQIKLQSVKSKMVEPGYAWLRVRQFQGQTLDALATQVEALYRADPKLKGLVLDLRNDPGGLLSGAVGLASVFLPPGKVVVSTVGQTAAANGVLYALPEDYTLRGERDVLARLPAALKAVPLVVLVNGGSASASEIVAGALQDYKRATIMGARTFGKGS</sequence>
<keyword evidence="4 5" id="KW-0720">Serine protease</keyword>
<evidence type="ECO:0000256" key="4">
    <source>
        <dbReference type="ARBA" id="ARBA00022825"/>
    </source>
</evidence>
<dbReference type="SUPFAM" id="SSF50156">
    <property type="entry name" value="PDZ domain-like"/>
    <property type="match status" value="1"/>
</dbReference>
<feature type="chain" id="PRO_5015725358" evidence="6">
    <location>
        <begin position="22"/>
        <end position="353"/>
    </location>
</feature>
<dbReference type="CDD" id="cd06782">
    <property type="entry name" value="cpPDZ_CPP-like"/>
    <property type="match status" value="1"/>
</dbReference>
<reference evidence="8 9" key="1">
    <citation type="submission" date="2018-04" db="EMBL/GenBank/DDBJ databases">
        <title>Massilia violaceinigra sp. nov., a novel purple-pigmented bacterium isolated from Tianshan glacier, Xinjiang, China.</title>
        <authorList>
            <person name="Wang H."/>
        </authorList>
    </citation>
    <scope>NUCLEOTIDE SEQUENCE [LARGE SCALE GENOMIC DNA]</scope>
    <source>
        <strain evidence="8 9">B448-2</strain>
    </source>
</reference>
<name>A0A2U2HMC0_9BURK</name>
<dbReference type="Gene3D" id="3.30.750.44">
    <property type="match status" value="1"/>
</dbReference>
<dbReference type="PANTHER" id="PTHR32060:SF30">
    <property type="entry name" value="CARBOXY-TERMINAL PROCESSING PROTEASE CTPA"/>
    <property type="match status" value="1"/>
</dbReference>
<protein>
    <submittedName>
        <fullName evidence="8">S41 family peptidase</fullName>
    </submittedName>
</protein>
<dbReference type="InterPro" id="IPR055210">
    <property type="entry name" value="CtpA/B_N"/>
</dbReference>
<comment type="caution">
    <text evidence="8">The sequence shown here is derived from an EMBL/GenBank/DDBJ whole genome shotgun (WGS) entry which is preliminary data.</text>
</comment>
<dbReference type="InterPro" id="IPR005151">
    <property type="entry name" value="Tail-specific_protease"/>
</dbReference>
<evidence type="ECO:0000256" key="2">
    <source>
        <dbReference type="ARBA" id="ARBA00022670"/>
    </source>
</evidence>
<dbReference type="InterPro" id="IPR029045">
    <property type="entry name" value="ClpP/crotonase-like_dom_sf"/>
</dbReference>
<feature type="signal peptide" evidence="6">
    <location>
        <begin position="1"/>
        <end position="21"/>
    </location>
</feature>
<dbReference type="GO" id="GO:0006508">
    <property type="term" value="P:proteolysis"/>
    <property type="evidence" value="ECO:0007669"/>
    <property type="project" value="UniProtKB-KW"/>
</dbReference>
<dbReference type="GO" id="GO:0004175">
    <property type="term" value="F:endopeptidase activity"/>
    <property type="evidence" value="ECO:0007669"/>
    <property type="project" value="TreeGrafter"/>
</dbReference>
<dbReference type="Pfam" id="PF17820">
    <property type="entry name" value="PDZ_6"/>
    <property type="match status" value="1"/>
</dbReference>
<keyword evidence="3 5" id="KW-0378">Hydrolase</keyword>
<feature type="non-terminal residue" evidence="8">
    <location>
        <position position="353"/>
    </location>
</feature>
<dbReference type="CDD" id="cd07560">
    <property type="entry name" value="Peptidase_S41_CPP"/>
    <property type="match status" value="1"/>
</dbReference>
<dbReference type="SUPFAM" id="SSF52096">
    <property type="entry name" value="ClpP/crotonase"/>
    <property type="match status" value="1"/>
</dbReference>
<accession>A0A2U2HMC0</accession>
<dbReference type="InterPro" id="IPR004447">
    <property type="entry name" value="Peptidase_S41A"/>
</dbReference>
<proteinExistence type="inferred from homology"/>
<dbReference type="PANTHER" id="PTHR32060">
    <property type="entry name" value="TAIL-SPECIFIC PROTEASE"/>
    <property type="match status" value="1"/>
</dbReference>
<evidence type="ECO:0000256" key="5">
    <source>
        <dbReference type="RuleBase" id="RU004404"/>
    </source>
</evidence>
<dbReference type="InterPro" id="IPR041489">
    <property type="entry name" value="PDZ_6"/>
</dbReference>
<keyword evidence="2 5" id="KW-0645">Protease</keyword>
<dbReference type="AlphaFoldDB" id="A0A2U2HMC0"/>
<dbReference type="RefSeq" id="WP_106757475.1">
    <property type="nucleotide sequence ID" value="NZ_PXWF02000180.1"/>
</dbReference>
<dbReference type="GO" id="GO:0007165">
    <property type="term" value="P:signal transduction"/>
    <property type="evidence" value="ECO:0007669"/>
    <property type="project" value="TreeGrafter"/>
</dbReference>
<evidence type="ECO:0000259" key="7">
    <source>
        <dbReference type="PROSITE" id="PS50106"/>
    </source>
</evidence>
<dbReference type="GO" id="GO:0030288">
    <property type="term" value="C:outer membrane-bounded periplasmic space"/>
    <property type="evidence" value="ECO:0007669"/>
    <property type="project" value="TreeGrafter"/>
</dbReference>
<evidence type="ECO:0000256" key="1">
    <source>
        <dbReference type="ARBA" id="ARBA00009179"/>
    </source>
</evidence>